<evidence type="ECO:0000259" key="2">
    <source>
        <dbReference type="Pfam" id="PF13372"/>
    </source>
</evidence>
<evidence type="ECO:0000313" key="4">
    <source>
        <dbReference type="Proteomes" id="UP001165363"/>
    </source>
</evidence>
<organism evidence="3 4">
    <name type="scientific">Sphingomonas alba</name>
    <dbReference type="NCBI Taxonomy" id="2908208"/>
    <lineage>
        <taxon>Bacteria</taxon>
        <taxon>Pseudomonadati</taxon>
        <taxon>Pseudomonadota</taxon>
        <taxon>Alphaproteobacteria</taxon>
        <taxon>Sphingomonadales</taxon>
        <taxon>Sphingomonadaceae</taxon>
        <taxon>Sphingomonas</taxon>
    </lineage>
</organism>
<feature type="chain" id="PRO_5046349116" evidence="1">
    <location>
        <begin position="27"/>
        <end position="410"/>
    </location>
</feature>
<protein>
    <submittedName>
        <fullName evidence="3">Alginate export family protein</fullName>
    </submittedName>
</protein>
<dbReference type="EMBL" id="JAMGBD010000001">
    <property type="protein sequence ID" value="MCL6684126.1"/>
    <property type="molecule type" value="Genomic_DNA"/>
</dbReference>
<accession>A0ABT0RN98</accession>
<gene>
    <name evidence="3" type="ORF">LZ536_09470</name>
</gene>
<dbReference type="RefSeq" id="WP_249848433.1">
    <property type="nucleotide sequence ID" value="NZ_JAMGBD010000001.1"/>
</dbReference>
<proteinExistence type="predicted"/>
<keyword evidence="1" id="KW-0732">Signal</keyword>
<feature type="signal peptide" evidence="1">
    <location>
        <begin position="1"/>
        <end position="26"/>
    </location>
</feature>
<dbReference type="InterPro" id="IPR023614">
    <property type="entry name" value="Porin_dom_sf"/>
</dbReference>
<evidence type="ECO:0000256" key="1">
    <source>
        <dbReference type="SAM" id="SignalP"/>
    </source>
</evidence>
<keyword evidence="4" id="KW-1185">Reference proteome</keyword>
<sequence length="410" mass="44865">MARINQAVRVAAGATASLLLASPLLAQDKPSRPDRLEIKPILEARLRYETVDQGALDADAVTFRLRAGAEAKLGKFSFLAEGEGTLAPVNNYNAFPFPLADNQRRTQYAVVSDPENIELNRLQLQYKTKDLAFTLGRQRINLDDQRWVGAVGWRQNEQTFDAIRGEMKLGSVSADIAYAVNQRTIFGGDAGPRTGIEGKFLFAGIGAKLGPVQGKVFSYLIDYDETFALTNSSQTYGGYLSTEIPIGKAKVTARASYARQLDYGDNPFSYAADYWALEGGAKASGFTVSGGVELLGSDHGHSVQTPLATLHRFNGWADVFLTTPPLGLQDVYVSISKAFDGVRMLPGLNANIAFHQFDSDKGSVDYGTEWDASAGFKIGKAGILFKYADYDAQQFGVDTRKFWFQLEWSL</sequence>
<dbReference type="Gene3D" id="2.40.160.10">
    <property type="entry name" value="Porin"/>
    <property type="match status" value="1"/>
</dbReference>
<evidence type="ECO:0000313" key="3">
    <source>
        <dbReference type="EMBL" id="MCL6684126.1"/>
    </source>
</evidence>
<name>A0ABT0RN98_9SPHN</name>
<dbReference type="InterPro" id="IPR025388">
    <property type="entry name" value="Alginate_export_dom"/>
</dbReference>
<comment type="caution">
    <text evidence="3">The sequence shown here is derived from an EMBL/GenBank/DDBJ whole genome shotgun (WGS) entry which is preliminary data.</text>
</comment>
<reference evidence="3" key="1">
    <citation type="submission" date="2022-05" db="EMBL/GenBank/DDBJ databases">
        <authorList>
            <person name="Jo J.-H."/>
            <person name="Im W.-T."/>
        </authorList>
    </citation>
    <scope>NUCLEOTIDE SEQUENCE</scope>
    <source>
        <strain evidence="3">SE158</strain>
    </source>
</reference>
<feature type="domain" description="Alginate export" evidence="2">
    <location>
        <begin position="117"/>
        <end position="168"/>
    </location>
</feature>
<dbReference type="Pfam" id="PF13372">
    <property type="entry name" value="Alginate_exp"/>
    <property type="match status" value="1"/>
</dbReference>
<dbReference type="Proteomes" id="UP001165363">
    <property type="component" value="Unassembled WGS sequence"/>
</dbReference>